<feature type="region of interest" description="Disordered" evidence="1">
    <location>
        <begin position="596"/>
        <end position="652"/>
    </location>
</feature>
<feature type="compositionally biased region" description="Polar residues" evidence="1">
    <location>
        <begin position="827"/>
        <end position="837"/>
    </location>
</feature>
<organism evidence="2 3">
    <name type="scientific">Lentinula guzmanii</name>
    <dbReference type="NCBI Taxonomy" id="2804957"/>
    <lineage>
        <taxon>Eukaryota</taxon>
        <taxon>Fungi</taxon>
        <taxon>Dikarya</taxon>
        <taxon>Basidiomycota</taxon>
        <taxon>Agaricomycotina</taxon>
        <taxon>Agaricomycetes</taxon>
        <taxon>Agaricomycetidae</taxon>
        <taxon>Agaricales</taxon>
        <taxon>Marasmiineae</taxon>
        <taxon>Omphalotaceae</taxon>
        <taxon>Lentinula</taxon>
    </lineage>
</organism>
<feature type="region of interest" description="Disordered" evidence="1">
    <location>
        <begin position="827"/>
        <end position="874"/>
    </location>
</feature>
<dbReference type="Proteomes" id="UP001176059">
    <property type="component" value="Unassembled WGS sequence"/>
</dbReference>
<name>A0AA38J3T4_9AGAR</name>
<feature type="region of interest" description="Disordered" evidence="1">
    <location>
        <begin position="358"/>
        <end position="388"/>
    </location>
</feature>
<reference evidence="2" key="1">
    <citation type="submission" date="2022-08" db="EMBL/GenBank/DDBJ databases">
        <authorList>
            <consortium name="DOE Joint Genome Institute"/>
            <person name="Min B."/>
            <person name="Sierra-Patev S."/>
            <person name="Naranjo-Ortiz M."/>
            <person name="Looney B."/>
            <person name="Konkel Z."/>
            <person name="Slot J.C."/>
            <person name="Sakamoto Y."/>
            <person name="Steenwyk J.L."/>
            <person name="Rokas A."/>
            <person name="Carro J."/>
            <person name="Camarero S."/>
            <person name="Ferreira P."/>
            <person name="Molpeceres G."/>
            <person name="Ruiz-duenas F.J."/>
            <person name="Serrano A."/>
            <person name="Henrissat B."/>
            <person name="Drula E."/>
            <person name="Hughes K.W."/>
            <person name="Mata J.L."/>
            <person name="Ishikawa N.K."/>
            <person name="Vargas-Isla R."/>
            <person name="Ushijima S."/>
            <person name="Smith C.A."/>
            <person name="Ahrendt S."/>
            <person name="Andreopoulos W."/>
            <person name="He G."/>
            <person name="LaButti K."/>
            <person name="Lipzen A."/>
            <person name="Ng V."/>
            <person name="Riley R."/>
            <person name="Sandor L."/>
            <person name="Barry K."/>
            <person name="Martinez A.T."/>
            <person name="Xiao Y."/>
            <person name="Gibbons J.G."/>
            <person name="Terashima K."/>
            <person name="Hibbett D.S."/>
            <person name="Grigoriev I.V."/>
        </authorList>
    </citation>
    <scope>NUCLEOTIDE SEQUENCE</scope>
    <source>
        <strain evidence="2">ET3784</strain>
    </source>
</reference>
<feature type="region of interest" description="Disordered" evidence="1">
    <location>
        <begin position="563"/>
        <end position="584"/>
    </location>
</feature>
<feature type="compositionally biased region" description="Polar residues" evidence="1">
    <location>
        <begin position="325"/>
        <end position="338"/>
    </location>
</feature>
<evidence type="ECO:0000256" key="1">
    <source>
        <dbReference type="SAM" id="MobiDB-lite"/>
    </source>
</evidence>
<feature type="region of interest" description="Disordered" evidence="1">
    <location>
        <begin position="319"/>
        <end position="340"/>
    </location>
</feature>
<feature type="compositionally biased region" description="Low complexity" evidence="1">
    <location>
        <begin position="284"/>
        <end position="297"/>
    </location>
</feature>
<keyword evidence="3" id="KW-1185">Reference proteome</keyword>
<feature type="compositionally biased region" description="Basic and acidic residues" evidence="1">
    <location>
        <begin position="474"/>
        <end position="486"/>
    </location>
</feature>
<evidence type="ECO:0000313" key="2">
    <source>
        <dbReference type="EMBL" id="KAJ3718031.1"/>
    </source>
</evidence>
<feature type="compositionally biased region" description="Polar residues" evidence="1">
    <location>
        <begin position="598"/>
        <end position="652"/>
    </location>
</feature>
<sequence length="874" mass="94619">MVDNEQRYSCKCINVQLQSSTPPTTGAQSNLPPASEWTTVFVPQDEDIKIIYPHLTLRSRHRAPYIPDPTRCARYTTLTCLSCRTLVYRVHQTVLLDDEMNIREGPIITKGWAETEVLHSSSGWLEVSIKDVLVGEYAIGQQKTLPQFSELFGIVLPAASTSPSPSLSPDFESISQSISQTHSIPKYQLPPIPAIFPEPKSTRSLFTVLAAIVTRRSNDLRSEAEEYIDRIVKDKVEEIKRAESQLKRSVLALLTAYSDGIKKAAQEQNALQGGSFQNEPAKESISSPPVSPSTPVFTGVPSSVIRDFIPMRITPSPLTPAAIPSNPSRHASQPSITDSLPRVSALSASLATSSFHHPKARNAATDGASPSSTSPPNPSRTNVSDADSLRSLQSASSATLIAPRKTFEDMDTAASFRYFQLEEEMRKRELEAEAGGKKEAQDRSPARTSAGPNTVSVTTASTSKVNGIAPKTSKAREVELGEKPKGIEQTVDDPSLASSASKGKRKVTFDVKVDTPSNPVPERTADLDSISEDMLFDYEEETNGRDASPVVLPFVDYTSQTVSGRPRIHKRNSSGGLPISASLPVPSYIPLPVPSRISPASNAGPNPTPNGSNPVTNSTAPANNSHARAFSASSPFDSSNPDSIGAGTASQTLKRDRQAQILDMLAASLPSHRAAWTGKNYETFLHDAYENDNGDEGDDEEYEDAGDGMEAEQLQRDLLNAGIPSSVPITIHQPNSKPKAPTLSLASYQPNAVLTDNMDPPNHLSRSSRAGEKRRSSAALRRTSYADRDAERGVDPGMFDYLLEAHQEEDEEDDMDDMVNQANGEITQSTEGANVNASHGGLNGRSKGRDRAQKILEAQAKSGVPDDEMWRSLI</sequence>
<feature type="compositionally biased region" description="Basic and acidic residues" evidence="1">
    <location>
        <begin position="429"/>
        <end position="445"/>
    </location>
</feature>
<protein>
    <submittedName>
        <fullName evidence="2">Uncharacterized protein</fullName>
    </submittedName>
</protein>
<reference evidence="2" key="2">
    <citation type="journal article" date="2023" name="Proc. Natl. Acad. Sci. U.S.A.">
        <title>A global phylogenomic analysis of the shiitake genus Lentinula.</title>
        <authorList>
            <person name="Sierra-Patev S."/>
            <person name="Min B."/>
            <person name="Naranjo-Ortiz M."/>
            <person name="Looney B."/>
            <person name="Konkel Z."/>
            <person name="Slot J.C."/>
            <person name="Sakamoto Y."/>
            <person name="Steenwyk J.L."/>
            <person name="Rokas A."/>
            <person name="Carro J."/>
            <person name="Camarero S."/>
            <person name="Ferreira P."/>
            <person name="Molpeceres G."/>
            <person name="Ruiz-Duenas F.J."/>
            <person name="Serrano A."/>
            <person name="Henrissat B."/>
            <person name="Drula E."/>
            <person name="Hughes K.W."/>
            <person name="Mata J.L."/>
            <person name="Ishikawa N.K."/>
            <person name="Vargas-Isla R."/>
            <person name="Ushijima S."/>
            <person name="Smith C.A."/>
            <person name="Donoghue J."/>
            <person name="Ahrendt S."/>
            <person name="Andreopoulos W."/>
            <person name="He G."/>
            <person name="LaButti K."/>
            <person name="Lipzen A."/>
            <person name="Ng V."/>
            <person name="Riley R."/>
            <person name="Sandor L."/>
            <person name="Barry K."/>
            <person name="Martinez A.T."/>
            <person name="Xiao Y."/>
            <person name="Gibbons J.G."/>
            <person name="Terashima K."/>
            <person name="Grigoriev I.V."/>
            <person name="Hibbett D."/>
        </authorList>
    </citation>
    <scope>NUCLEOTIDE SEQUENCE</scope>
    <source>
        <strain evidence="2">ET3784</strain>
    </source>
</reference>
<accession>A0AA38J3T4</accession>
<proteinExistence type="predicted"/>
<gene>
    <name evidence="2" type="ORF">DFJ43DRAFT_783379</name>
</gene>
<feature type="region of interest" description="Disordered" evidence="1">
    <location>
        <begin position="276"/>
        <end position="297"/>
    </location>
</feature>
<comment type="caution">
    <text evidence="2">The sequence shown here is derived from an EMBL/GenBank/DDBJ whole genome shotgun (WGS) entry which is preliminary data.</text>
</comment>
<feature type="compositionally biased region" description="Low complexity" evidence="1">
    <location>
        <begin position="454"/>
        <end position="465"/>
    </location>
</feature>
<feature type="compositionally biased region" description="Basic and acidic residues" evidence="1">
    <location>
        <begin position="784"/>
        <end position="794"/>
    </location>
</feature>
<feature type="region of interest" description="Disordered" evidence="1">
    <location>
        <begin position="688"/>
        <end position="709"/>
    </location>
</feature>
<evidence type="ECO:0000313" key="3">
    <source>
        <dbReference type="Proteomes" id="UP001176059"/>
    </source>
</evidence>
<dbReference type="AlphaFoldDB" id="A0AA38J3T4"/>
<dbReference type="EMBL" id="JANVFO010000071">
    <property type="protein sequence ID" value="KAJ3718031.1"/>
    <property type="molecule type" value="Genomic_DNA"/>
</dbReference>
<feature type="region of interest" description="Disordered" evidence="1">
    <location>
        <begin position="752"/>
        <end position="794"/>
    </location>
</feature>
<feature type="region of interest" description="Disordered" evidence="1">
    <location>
        <begin position="429"/>
        <end position="504"/>
    </location>
</feature>
<feature type="compositionally biased region" description="Acidic residues" evidence="1">
    <location>
        <begin position="690"/>
        <end position="709"/>
    </location>
</feature>